<dbReference type="AlphaFoldDB" id="A0A0R3SN98"/>
<proteinExistence type="predicted"/>
<name>A0A0R3SN98_HYMDI</name>
<reference evidence="1" key="1">
    <citation type="submission" date="2017-02" db="UniProtKB">
        <authorList>
            <consortium name="WormBaseParasite"/>
        </authorList>
    </citation>
    <scope>IDENTIFICATION</scope>
</reference>
<dbReference type="WBParaSite" id="HDID_0000641301-mRNA-1">
    <property type="protein sequence ID" value="HDID_0000641301-mRNA-1"/>
    <property type="gene ID" value="HDID_0000641301"/>
</dbReference>
<accession>A0A0R3SN98</accession>
<sequence>LEHNRVRSEVKIFENEKGSAPDDLMNQFRHLKERLEQQKSLIDDLEYQYLEVSI</sequence>
<protein>
    <submittedName>
        <fullName evidence="1">IF rod domain-containing protein</fullName>
    </submittedName>
</protein>
<evidence type="ECO:0000313" key="1">
    <source>
        <dbReference type="WBParaSite" id="HDID_0000641301-mRNA-1"/>
    </source>
</evidence>
<organism evidence="1">
    <name type="scientific">Hymenolepis diminuta</name>
    <name type="common">Rat tapeworm</name>
    <dbReference type="NCBI Taxonomy" id="6216"/>
    <lineage>
        <taxon>Eukaryota</taxon>
        <taxon>Metazoa</taxon>
        <taxon>Spiralia</taxon>
        <taxon>Lophotrochozoa</taxon>
        <taxon>Platyhelminthes</taxon>
        <taxon>Cestoda</taxon>
        <taxon>Eucestoda</taxon>
        <taxon>Cyclophyllidea</taxon>
        <taxon>Hymenolepididae</taxon>
        <taxon>Hymenolepis</taxon>
    </lineage>
</organism>